<reference evidence="2 3" key="1">
    <citation type="journal article" date="2012" name="Stand. Genomic Sci.">
        <title>Complete genome sequence of the melanogenic marine bacterium Marinomonas mediterranea type strain (MMB-1(T)).</title>
        <authorList>
            <person name="Lucas-Elio P."/>
            <person name="Goodwin L."/>
            <person name="Woyke T."/>
            <person name="Pitluck S."/>
            <person name="Nolan M."/>
            <person name="Kyrpides N.C."/>
            <person name="Detter J.C."/>
            <person name="Copeland A."/>
            <person name="Teshima H."/>
            <person name="Bruce D."/>
            <person name="Detter C."/>
            <person name="Tapia R."/>
            <person name="Han S."/>
            <person name="Land M.L."/>
            <person name="Ivanova N."/>
            <person name="Mikhailova N."/>
            <person name="Johnston A.W."/>
            <person name="Sanchez-Amat A."/>
        </authorList>
    </citation>
    <scope>NUCLEOTIDE SEQUENCE [LARGE SCALE GENOMIC DNA]</scope>
    <source>
        <strain evidence="3">ATCC 700492 / JCM 21426 / NBRC 103028 / MMB-1</strain>
    </source>
</reference>
<dbReference type="RefSeq" id="WP_013661632.1">
    <property type="nucleotide sequence ID" value="NC_015276.1"/>
</dbReference>
<dbReference type="AlphaFoldDB" id="F2JVU2"/>
<evidence type="ECO:0000313" key="2">
    <source>
        <dbReference type="EMBL" id="ADZ91728.1"/>
    </source>
</evidence>
<dbReference type="STRING" id="717774.Marme_2496"/>
<accession>F2JVU2</accession>
<dbReference type="InterPro" id="IPR036814">
    <property type="entry name" value="YqcC-like_sf"/>
</dbReference>
<dbReference type="PANTHER" id="PTHR39586:SF1">
    <property type="entry name" value="CYTOPLASMIC PROTEIN"/>
    <property type="match status" value="1"/>
</dbReference>
<dbReference type="KEGG" id="mme:Marme_2496"/>
<name>F2JVU2_MARM1</name>
<dbReference type="GO" id="GO:0044010">
    <property type="term" value="P:single-species biofilm formation"/>
    <property type="evidence" value="ECO:0007669"/>
    <property type="project" value="TreeGrafter"/>
</dbReference>
<feature type="domain" description="YqcC-like" evidence="1">
    <location>
        <begin position="11"/>
        <end position="108"/>
    </location>
</feature>
<dbReference type="Pfam" id="PF04287">
    <property type="entry name" value="DUF446"/>
    <property type="match status" value="1"/>
</dbReference>
<evidence type="ECO:0000259" key="1">
    <source>
        <dbReference type="Pfam" id="PF04287"/>
    </source>
</evidence>
<proteinExistence type="predicted"/>
<dbReference type="PANTHER" id="PTHR39586">
    <property type="entry name" value="CYTOPLASMIC PROTEIN-RELATED"/>
    <property type="match status" value="1"/>
</dbReference>
<dbReference type="eggNOG" id="COG3098">
    <property type="taxonomic scope" value="Bacteria"/>
</dbReference>
<gene>
    <name evidence="2" type="ordered locus">Marme_2496</name>
</gene>
<protein>
    <recommendedName>
        <fullName evidence="1">YqcC-like domain-containing protein</fullName>
    </recommendedName>
</protein>
<dbReference type="PATRIC" id="fig|717774.3.peg.2581"/>
<dbReference type="Proteomes" id="UP000001062">
    <property type="component" value="Chromosome"/>
</dbReference>
<dbReference type="InterPro" id="IPR007384">
    <property type="entry name" value="UCP006257"/>
</dbReference>
<dbReference type="EMBL" id="CP002583">
    <property type="protein sequence ID" value="ADZ91728.1"/>
    <property type="molecule type" value="Genomic_DNA"/>
</dbReference>
<keyword evidence="3" id="KW-1185">Reference proteome</keyword>
<organism evidence="2 3">
    <name type="scientific">Marinomonas mediterranea (strain ATCC 700492 / JCM 21426 / NBRC 103028 / MMB-1)</name>
    <dbReference type="NCBI Taxonomy" id="717774"/>
    <lineage>
        <taxon>Bacteria</taxon>
        <taxon>Pseudomonadati</taxon>
        <taxon>Pseudomonadota</taxon>
        <taxon>Gammaproteobacteria</taxon>
        <taxon>Oceanospirillales</taxon>
        <taxon>Oceanospirillaceae</taxon>
        <taxon>Marinomonas</taxon>
    </lineage>
</organism>
<dbReference type="HOGENOM" id="CLU_130358_0_0_6"/>
<evidence type="ECO:0000313" key="3">
    <source>
        <dbReference type="Proteomes" id="UP000001062"/>
    </source>
</evidence>
<sequence>MVVDIKRYHDLADLVLDLEVLMRESGAWECPVPTDEALQSTIPFAADSMAFNQWIRYIMVPRFKVIIEDGGVLPHSSNIADYASEANLEISQEGQRKIVHCIRMIDQLLNQRMS</sequence>
<dbReference type="SUPFAM" id="SSF158452">
    <property type="entry name" value="YqcC-like"/>
    <property type="match status" value="1"/>
</dbReference>
<dbReference type="Gene3D" id="1.20.1440.40">
    <property type="entry name" value="YqcC-like"/>
    <property type="match status" value="1"/>
</dbReference>
<dbReference type="OrthoDB" id="8794567at2"/>
<dbReference type="InterPro" id="IPR023376">
    <property type="entry name" value="YqcC-like_dom"/>
</dbReference>